<evidence type="ECO:0000313" key="3">
    <source>
        <dbReference type="EMBL" id="SHL48892.1"/>
    </source>
</evidence>
<proteinExistence type="predicted"/>
<accession>A0A1M7B1K9</accession>
<name>A0A1M7B1K9_9GAMM</name>
<dbReference type="EMBL" id="FRCA01000001">
    <property type="protein sequence ID" value="SHL48892.1"/>
    <property type="molecule type" value="Genomic_DNA"/>
</dbReference>
<protein>
    <submittedName>
        <fullName evidence="3">Phage terminase, small subunit, putative, P27 family</fullName>
    </submittedName>
</protein>
<dbReference type="Proteomes" id="UP000184123">
    <property type="component" value="Unassembled WGS sequence"/>
</dbReference>
<evidence type="ECO:0000313" key="5">
    <source>
        <dbReference type="Proteomes" id="UP000321726"/>
    </source>
</evidence>
<dbReference type="RefSeq" id="WP_073433606.1">
    <property type="nucleotide sequence ID" value="NZ_BJXU01000004.1"/>
</dbReference>
<dbReference type="STRING" id="44933.SAMN05660971_00725"/>
<gene>
    <name evidence="2" type="ORF">HCU01_01240</name>
    <name evidence="3" type="ORF">SAMN05660971_00725</name>
</gene>
<keyword evidence="5" id="KW-1185">Reference proteome</keyword>
<reference evidence="3 4" key="1">
    <citation type="submission" date="2016-11" db="EMBL/GenBank/DDBJ databases">
        <authorList>
            <person name="Jaros S."/>
            <person name="Januszkiewicz K."/>
            <person name="Wedrychowicz H."/>
        </authorList>
    </citation>
    <scope>NUCLEOTIDE SEQUENCE [LARGE SCALE GENOMIC DNA]</scope>
    <source>
        <strain evidence="3 4">DSM 4740</strain>
    </source>
</reference>
<dbReference type="InterPro" id="IPR006448">
    <property type="entry name" value="Phage_term_ssu_P27"/>
</dbReference>
<dbReference type="AlphaFoldDB" id="A0A1M7B1K9"/>
<evidence type="ECO:0000256" key="1">
    <source>
        <dbReference type="SAM" id="MobiDB-lite"/>
    </source>
</evidence>
<organism evidence="3 4">
    <name type="scientific">Halomonas cupida</name>
    <dbReference type="NCBI Taxonomy" id="44933"/>
    <lineage>
        <taxon>Bacteria</taxon>
        <taxon>Pseudomonadati</taxon>
        <taxon>Pseudomonadota</taxon>
        <taxon>Gammaproteobacteria</taxon>
        <taxon>Oceanospirillales</taxon>
        <taxon>Halomonadaceae</taxon>
        <taxon>Halomonas</taxon>
    </lineage>
</organism>
<feature type="region of interest" description="Disordered" evidence="1">
    <location>
        <begin position="101"/>
        <end position="122"/>
    </location>
</feature>
<dbReference type="Pfam" id="PF05119">
    <property type="entry name" value="Terminase_4"/>
    <property type="match status" value="1"/>
</dbReference>
<dbReference type="Proteomes" id="UP000321726">
    <property type="component" value="Unassembled WGS sequence"/>
</dbReference>
<reference evidence="2 5" key="2">
    <citation type="submission" date="2019-07" db="EMBL/GenBank/DDBJ databases">
        <title>Whole genome shotgun sequence of Halomonas cupida NBRC 102219.</title>
        <authorList>
            <person name="Hosoyama A."/>
            <person name="Uohara A."/>
            <person name="Ohji S."/>
            <person name="Ichikawa N."/>
        </authorList>
    </citation>
    <scope>NUCLEOTIDE SEQUENCE [LARGE SCALE GENOMIC DNA]</scope>
    <source>
        <strain evidence="2 5">NBRC 102219</strain>
    </source>
</reference>
<evidence type="ECO:0000313" key="2">
    <source>
        <dbReference type="EMBL" id="GEN22175.1"/>
    </source>
</evidence>
<evidence type="ECO:0000313" key="4">
    <source>
        <dbReference type="Proteomes" id="UP000184123"/>
    </source>
</evidence>
<dbReference type="EMBL" id="BJXU01000004">
    <property type="protein sequence ID" value="GEN22175.1"/>
    <property type="molecule type" value="Genomic_DNA"/>
</dbReference>
<dbReference type="OrthoDB" id="7595322at2"/>
<sequence length="122" mass="13280">MVCKKPPSKLSTEARRLYTALATDYDITDEAGLALLRSVAESRTLIDECQKVISAEGITYLDRYGQPKPHPLLAVSRDARGQMMSALKALNLDLEPLRDAAGRPPTLSTVGGRDLSTPIENL</sequence>